<dbReference type="GO" id="GO:0071011">
    <property type="term" value="C:precatalytic spliceosome"/>
    <property type="evidence" value="ECO:0007669"/>
    <property type="project" value="TreeGrafter"/>
</dbReference>
<dbReference type="SUPFAM" id="SSF89124">
    <property type="entry name" value="Nop domain"/>
    <property type="match status" value="1"/>
</dbReference>
<dbReference type="EMBL" id="CAKOGL010000005">
    <property type="protein sequence ID" value="CAH2086724.1"/>
    <property type="molecule type" value="Genomic_DNA"/>
</dbReference>
<dbReference type="PROSITE" id="PS51358">
    <property type="entry name" value="NOP"/>
    <property type="match status" value="1"/>
</dbReference>
<keyword evidence="14" id="KW-1185">Reference proteome</keyword>
<dbReference type="InterPro" id="IPR027105">
    <property type="entry name" value="Prp31"/>
</dbReference>
<dbReference type="InterPro" id="IPR036070">
    <property type="entry name" value="Nop_dom_sf"/>
</dbReference>
<organism evidence="13 14">
    <name type="scientific">Euphydryas editha</name>
    <name type="common">Edith's checkerspot</name>
    <dbReference type="NCBI Taxonomy" id="104508"/>
    <lineage>
        <taxon>Eukaryota</taxon>
        <taxon>Metazoa</taxon>
        <taxon>Ecdysozoa</taxon>
        <taxon>Arthropoda</taxon>
        <taxon>Hexapoda</taxon>
        <taxon>Insecta</taxon>
        <taxon>Pterygota</taxon>
        <taxon>Neoptera</taxon>
        <taxon>Endopterygota</taxon>
        <taxon>Lepidoptera</taxon>
        <taxon>Glossata</taxon>
        <taxon>Ditrysia</taxon>
        <taxon>Papilionoidea</taxon>
        <taxon>Nymphalidae</taxon>
        <taxon>Nymphalinae</taxon>
        <taxon>Euphydryas</taxon>
    </lineage>
</organism>
<evidence type="ECO:0000313" key="13">
    <source>
        <dbReference type="EMBL" id="CAH2086724.1"/>
    </source>
</evidence>
<dbReference type="Pfam" id="PF09785">
    <property type="entry name" value="Prp31_C"/>
    <property type="match status" value="1"/>
</dbReference>
<dbReference type="Gene3D" id="1.10.287.4070">
    <property type="match status" value="1"/>
</dbReference>
<evidence type="ECO:0000313" key="14">
    <source>
        <dbReference type="Proteomes" id="UP001153954"/>
    </source>
</evidence>
<evidence type="ECO:0000256" key="1">
    <source>
        <dbReference type="ARBA" id="ARBA00004123"/>
    </source>
</evidence>
<reference evidence="13" key="1">
    <citation type="submission" date="2022-03" db="EMBL/GenBank/DDBJ databases">
        <authorList>
            <person name="Tunstrom K."/>
        </authorList>
    </citation>
    <scope>NUCLEOTIDE SEQUENCE</scope>
</reference>
<comment type="subcellular location">
    <subcellularLocation>
        <location evidence="1">Nucleus</location>
    </subcellularLocation>
</comment>
<keyword evidence="4" id="KW-0507">mRNA processing</keyword>
<evidence type="ECO:0000256" key="11">
    <source>
        <dbReference type="ARBA" id="ARBA00045397"/>
    </source>
</evidence>
<comment type="similarity">
    <text evidence="2">Belongs to the PRP31 family.</text>
</comment>
<keyword evidence="7" id="KW-0508">mRNA splicing</keyword>
<evidence type="ECO:0000256" key="6">
    <source>
        <dbReference type="ARBA" id="ARBA00022884"/>
    </source>
</evidence>
<evidence type="ECO:0000259" key="12">
    <source>
        <dbReference type="PROSITE" id="PS51358"/>
    </source>
</evidence>
<evidence type="ECO:0000256" key="7">
    <source>
        <dbReference type="ARBA" id="ARBA00023187"/>
    </source>
</evidence>
<evidence type="ECO:0000256" key="10">
    <source>
        <dbReference type="ARBA" id="ARBA00030766"/>
    </source>
</evidence>
<evidence type="ECO:0000256" key="4">
    <source>
        <dbReference type="ARBA" id="ARBA00022664"/>
    </source>
</evidence>
<evidence type="ECO:0000256" key="3">
    <source>
        <dbReference type="ARBA" id="ARBA00013538"/>
    </source>
</evidence>
<dbReference type="InterPro" id="IPR042239">
    <property type="entry name" value="Nop_C"/>
</dbReference>
<keyword evidence="6" id="KW-0694">RNA-binding</keyword>
<dbReference type="GO" id="GO:0046540">
    <property type="term" value="C:U4/U6 x U5 tri-snRNP complex"/>
    <property type="evidence" value="ECO:0007669"/>
    <property type="project" value="InterPro"/>
</dbReference>
<keyword evidence="9" id="KW-0687">Ribonucleoprotein</keyword>
<dbReference type="Gene3D" id="1.10.246.90">
    <property type="entry name" value="Nop domain"/>
    <property type="match status" value="1"/>
</dbReference>
<proteinExistence type="inferred from homology"/>
<dbReference type="InterPro" id="IPR019175">
    <property type="entry name" value="Prp31_C"/>
</dbReference>
<keyword evidence="8" id="KW-0539">Nucleus</keyword>
<dbReference type="PANTHER" id="PTHR13904">
    <property type="entry name" value="PRE-MRNA SPLICING FACTOR PRP31"/>
    <property type="match status" value="1"/>
</dbReference>
<dbReference type="InterPro" id="IPR012976">
    <property type="entry name" value="NOSIC"/>
</dbReference>
<evidence type="ECO:0000256" key="8">
    <source>
        <dbReference type="ARBA" id="ARBA00023242"/>
    </source>
</evidence>
<comment type="function">
    <text evidence="11">Involved in pre-mRNA splicing as component of the spliceosome. Required for the assembly of the U4/U5/U6 tri-snRNP complex, one of the building blocks of the spliceosome.</text>
</comment>
<keyword evidence="5" id="KW-0747">Spliceosome</keyword>
<dbReference type="FunFam" id="1.10.246.90:FF:000002">
    <property type="entry name" value="U4/U6 small nuclear ribonucleoprotein Prp31"/>
    <property type="match status" value="1"/>
</dbReference>
<dbReference type="GO" id="GO:0005687">
    <property type="term" value="C:U4 snRNP"/>
    <property type="evidence" value="ECO:0007669"/>
    <property type="project" value="TreeGrafter"/>
</dbReference>
<evidence type="ECO:0000256" key="9">
    <source>
        <dbReference type="ARBA" id="ARBA00023274"/>
    </source>
</evidence>
<evidence type="ECO:0000256" key="5">
    <source>
        <dbReference type="ARBA" id="ARBA00022728"/>
    </source>
</evidence>
<comment type="caution">
    <text evidence="13">The sequence shown here is derived from an EMBL/GenBank/DDBJ whole genome shotgun (WGS) entry which is preliminary data.</text>
</comment>
<evidence type="ECO:0000256" key="2">
    <source>
        <dbReference type="ARBA" id="ARBA00005572"/>
    </source>
</evidence>
<name>A0AAU9TMS3_EUPED</name>
<gene>
    <name evidence="13" type="ORF">EEDITHA_LOCUS3060</name>
</gene>
<sequence length="491" mass="55225">MSLADELLADLEENDDGELEAIIETNTNNTDPHEFKAPFPVIPKEEEIKNVSIRELAKLRDSQRLKRVISEIEQNVGNNRKKIEVSGLMESDPEYQLIVEANNIAVEIDGEIAIIHRFVRDKYQKRFPELESLIITPLEYIRTVKELGNDLDRAKNNETLQSFLTQATIMIVSVTASTTQGKLLSDNELQEIYEACDMAAELNNFKSKIYEYVESRMTFIAPNITAIVGASTAAKILGVAGGLSKLSKMPACNVLPLGQQKKTLSGFSQAASLPHTGFLYFSQIVQDTTPELRYKAAKLVSTKLTLAARVDACHESTDGSIGRMLREGIEKKLDKLQEPPPVKFVKPLPKPIEQSRKKRGGKRVRKMKERYAMTEFRKNANRLNFADIEDDAYQEDLGYTRGTIGKSGTGRVRLPQIDEKTKVRISKTLQKNLQKQNQQYGGATSIRRQVSGTASSVAFTPLQKKETDLTVVRNHKYFSRMTILSEKPKKN</sequence>
<dbReference type="SMART" id="SM00931">
    <property type="entry name" value="NOSIC"/>
    <property type="match status" value="1"/>
</dbReference>
<dbReference type="Pfam" id="PF01798">
    <property type="entry name" value="Nop"/>
    <property type="match status" value="1"/>
</dbReference>
<protein>
    <recommendedName>
        <fullName evidence="3">U4/U6 small nuclear ribonucleoprotein Prp31</fullName>
    </recommendedName>
    <alternativeName>
        <fullName evidence="10">Pre-mRNA-processing factor 31</fullName>
    </alternativeName>
</protein>
<dbReference type="PANTHER" id="PTHR13904:SF0">
    <property type="entry name" value="U4_U6 SMALL NUCLEAR RIBONUCLEOPROTEIN PRP31"/>
    <property type="match status" value="1"/>
</dbReference>
<dbReference type="GO" id="GO:0000244">
    <property type="term" value="P:spliceosomal tri-snRNP complex assembly"/>
    <property type="evidence" value="ECO:0007669"/>
    <property type="project" value="InterPro"/>
</dbReference>
<dbReference type="AlphaFoldDB" id="A0AAU9TMS3"/>
<dbReference type="GO" id="GO:0003723">
    <property type="term" value="F:RNA binding"/>
    <property type="evidence" value="ECO:0007669"/>
    <property type="project" value="UniProtKB-KW"/>
</dbReference>
<dbReference type="Proteomes" id="UP001153954">
    <property type="component" value="Unassembled WGS sequence"/>
</dbReference>
<feature type="domain" description="Nop" evidence="12">
    <location>
        <begin position="220"/>
        <end position="338"/>
    </location>
</feature>
<dbReference type="InterPro" id="IPR002687">
    <property type="entry name" value="Nop_dom"/>
</dbReference>
<dbReference type="FunFam" id="1.10.287.4070:FF:000003">
    <property type="entry name" value="U4/U6 small nuclear ribonucleoprotein PRP31"/>
    <property type="match status" value="1"/>
</dbReference>
<accession>A0AAU9TMS3</accession>